<evidence type="ECO:0000313" key="2">
    <source>
        <dbReference type="Proteomes" id="UP000515683"/>
    </source>
</evidence>
<dbReference type="EMBL" id="MK867354">
    <property type="protein sequence ID" value="QFG06462.1"/>
    <property type="molecule type" value="Genomic_DNA"/>
</dbReference>
<dbReference type="Proteomes" id="UP000515683">
    <property type="component" value="Segment"/>
</dbReference>
<evidence type="ECO:0000313" key="1">
    <source>
        <dbReference type="EMBL" id="QFG06462.1"/>
    </source>
</evidence>
<sequence length="83" mass="9661">MATYPVKHKETGETKEVKMSIHEWDQWKLDNPDWERFYTPENAPGLGLEPIGEWKDKLVKSKPGWNEVLERASKQPGAQNLKI</sequence>
<reference evidence="1" key="1">
    <citation type="submission" date="2019-04" db="EMBL/GenBank/DDBJ databases">
        <title>Genomic and proteomic characterization of cyanophage S-SCSM1 provides new insights into understanding the viral gene diversity and phage-host interactions.</title>
        <authorList>
            <person name="Wang Q."/>
            <person name="Xu Y."/>
            <person name="Jiao N."/>
            <person name="Zhang R."/>
        </authorList>
    </citation>
    <scope>NUCLEOTIDE SEQUENCE [LARGE SCALE GENOMIC DNA]</scope>
</reference>
<keyword evidence="2" id="KW-1185">Reference proteome</keyword>
<gene>
    <name evidence="1" type="ORF">SSCSM1_199</name>
</gene>
<accession>A0A6M2ZHT4</accession>
<proteinExistence type="predicted"/>
<name>A0A6M2ZHT4_9CAUD</name>
<protein>
    <submittedName>
        <fullName evidence="1">Transcription factor</fullName>
    </submittedName>
</protein>
<organism evidence="1 2">
    <name type="scientific">Synechococcus phage S-SCSM1</name>
    <dbReference type="NCBI Taxonomy" id="2588487"/>
    <lineage>
        <taxon>Viruses</taxon>
        <taxon>Duplodnaviria</taxon>
        <taxon>Heunggongvirae</taxon>
        <taxon>Uroviricota</taxon>
        <taxon>Caudoviricetes</taxon>
        <taxon>Pantevenvirales</taxon>
        <taxon>Kyanoviridae</taxon>
        <taxon>Zhoulongquanvirus</taxon>
        <taxon>Zhoulongquanvirus esscess</taxon>
    </lineage>
</organism>